<evidence type="ECO:0000313" key="4">
    <source>
        <dbReference type="EMBL" id="SNX74519.1"/>
    </source>
</evidence>
<name>A0A285D412_9BACI</name>
<dbReference type="InterPro" id="IPR050109">
    <property type="entry name" value="HTH-type_TetR-like_transc_reg"/>
</dbReference>
<dbReference type="PROSITE" id="PS50977">
    <property type="entry name" value="HTH_TETR_2"/>
    <property type="match status" value="1"/>
</dbReference>
<organism evidence="4 5">
    <name type="scientific">Bacillus oleivorans</name>
    <dbReference type="NCBI Taxonomy" id="1448271"/>
    <lineage>
        <taxon>Bacteria</taxon>
        <taxon>Bacillati</taxon>
        <taxon>Bacillota</taxon>
        <taxon>Bacilli</taxon>
        <taxon>Bacillales</taxon>
        <taxon>Bacillaceae</taxon>
        <taxon>Bacillus</taxon>
    </lineage>
</organism>
<dbReference type="Proteomes" id="UP000219546">
    <property type="component" value="Unassembled WGS sequence"/>
</dbReference>
<accession>A0A285D412</accession>
<proteinExistence type="predicted"/>
<reference evidence="4 5" key="1">
    <citation type="submission" date="2017-08" db="EMBL/GenBank/DDBJ databases">
        <authorList>
            <person name="de Groot N.N."/>
        </authorList>
    </citation>
    <scope>NUCLEOTIDE SEQUENCE [LARGE SCALE GENOMIC DNA]</scope>
    <source>
        <strain evidence="4 5">JC228</strain>
    </source>
</reference>
<dbReference type="GO" id="GO:0006355">
    <property type="term" value="P:regulation of DNA-templated transcription"/>
    <property type="evidence" value="ECO:0007669"/>
    <property type="project" value="UniProtKB-ARBA"/>
</dbReference>
<dbReference type="PANTHER" id="PTHR30055:SF222">
    <property type="entry name" value="REGULATORY PROTEIN"/>
    <property type="match status" value="1"/>
</dbReference>
<keyword evidence="5" id="KW-1185">Reference proteome</keyword>
<dbReference type="EMBL" id="OAOP01000009">
    <property type="protein sequence ID" value="SNX74519.1"/>
    <property type="molecule type" value="Genomic_DNA"/>
</dbReference>
<dbReference type="PANTHER" id="PTHR30055">
    <property type="entry name" value="HTH-TYPE TRANSCRIPTIONAL REGULATOR RUTR"/>
    <property type="match status" value="1"/>
</dbReference>
<dbReference type="SUPFAM" id="SSF48498">
    <property type="entry name" value="Tetracyclin repressor-like, C-terminal domain"/>
    <property type="match status" value="1"/>
</dbReference>
<keyword evidence="1 2" id="KW-0238">DNA-binding</keyword>
<evidence type="ECO:0000259" key="3">
    <source>
        <dbReference type="PROSITE" id="PS50977"/>
    </source>
</evidence>
<dbReference type="GO" id="GO:0003677">
    <property type="term" value="F:DNA binding"/>
    <property type="evidence" value="ECO:0007669"/>
    <property type="project" value="UniProtKB-UniRule"/>
</dbReference>
<dbReference type="SUPFAM" id="SSF46689">
    <property type="entry name" value="Homeodomain-like"/>
    <property type="match status" value="1"/>
</dbReference>
<protein>
    <submittedName>
        <fullName evidence="4">TetR family transcriptional regulator</fullName>
    </submittedName>
</protein>
<feature type="domain" description="HTH tetR-type" evidence="3">
    <location>
        <begin position="21"/>
        <end position="81"/>
    </location>
</feature>
<dbReference type="Pfam" id="PF00440">
    <property type="entry name" value="TetR_N"/>
    <property type="match status" value="1"/>
</dbReference>
<dbReference type="InterPro" id="IPR036271">
    <property type="entry name" value="Tet_transcr_reg_TetR-rel_C_sf"/>
</dbReference>
<dbReference type="OrthoDB" id="9780824at2"/>
<dbReference type="PRINTS" id="PR00455">
    <property type="entry name" value="HTHTETR"/>
</dbReference>
<dbReference type="AlphaFoldDB" id="A0A285D412"/>
<dbReference type="Gene3D" id="1.10.357.10">
    <property type="entry name" value="Tetracycline Repressor, domain 2"/>
    <property type="match status" value="1"/>
</dbReference>
<gene>
    <name evidence="4" type="ORF">SAMN05877753_109160</name>
</gene>
<dbReference type="RefSeq" id="WP_097159997.1">
    <property type="nucleotide sequence ID" value="NZ_JBEPMQ010000009.1"/>
</dbReference>
<evidence type="ECO:0000313" key="5">
    <source>
        <dbReference type="Proteomes" id="UP000219546"/>
    </source>
</evidence>
<feature type="DNA-binding region" description="H-T-H motif" evidence="2">
    <location>
        <begin position="44"/>
        <end position="63"/>
    </location>
</feature>
<sequence>MSKNNLLDAMIAQTKLSKKQTDKQQKITETAIKLFAEKGFANTSTSEIAKAAGVAEGTIFRHYGTKDNLLLSVLLPFLKESLPTMAEDVFNELLTDQVANFEDFLRALAKNRIAFINENKEIFQIFVKEVLYSEELKNEIFPYISENIFQRIAKVVDHFKARGELVDLPTITIQRLLFTIIGGFLFSRFVLLPNQEETIDESEIDQIVQFIMDGIRKKSQSE</sequence>
<evidence type="ECO:0000256" key="2">
    <source>
        <dbReference type="PROSITE-ProRule" id="PRU00335"/>
    </source>
</evidence>
<dbReference type="InterPro" id="IPR009057">
    <property type="entry name" value="Homeodomain-like_sf"/>
</dbReference>
<evidence type="ECO:0000256" key="1">
    <source>
        <dbReference type="ARBA" id="ARBA00023125"/>
    </source>
</evidence>
<dbReference type="InterPro" id="IPR001647">
    <property type="entry name" value="HTH_TetR"/>
</dbReference>
<dbReference type="Gene3D" id="1.10.10.60">
    <property type="entry name" value="Homeodomain-like"/>
    <property type="match status" value="1"/>
</dbReference>